<evidence type="ECO:0000313" key="2">
    <source>
        <dbReference type="EMBL" id="GAA4825339.1"/>
    </source>
</evidence>
<reference evidence="3" key="1">
    <citation type="journal article" date="2019" name="Int. J. Syst. Evol. Microbiol.">
        <title>The Global Catalogue of Microorganisms (GCM) 10K type strain sequencing project: providing services to taxonomists for standard genome sequencing and annotation.</title>
        <authorList>
            <consortium name="The Broad Institute Genomics Platform"/>
            <consortium name="The Broad Institute Genome Sequencing Center for Infectious Disease"/>
            <person name="Wu L."/>
            <person name="Ma J."/>
        </authorList>
    </citation>
    <scope>NUCLEOTIDE SEQUENCE [LARGE SCALE GENOMIC DNA]</scope>
    <source>
        <strain evidence="3">JCM 18542</strain>
    </source>
</reference>
<sequence length="50" mass="5493">MYQNRMLTDRVYRRRRLGALIVVLAVGAVVVYVLAVGVLQVAVTWGFGAA</sequence>
<name>A0ABP9D5M2_9ACTN</name>
<accession>A0ABP9D5M2</accession>
<evidence type="ECO:0000256" key="1">
    <source>
        <dbReference type="SAM" id="Phobius"/>
    </source>
</evidence>
<keyword evidence="1" id="KW-1133">Transmembrane helix</keyword>
<feature type="transmembrane region" description="Helical" evidence="1">
    <location>
        <begin position="20"/>
        <end position="47"/>
    </location>
</feature>
<proteinExistence type="predicted"/>
<dbReference type="EMBL" id="BAABKQ010000002">
    <property type="protein sequence ID" value="GAA4825339.1"/>
    <property type="molecule type" value="Genomic_DNA"/>
</dbReference>
<protein>
    <submittedName>
        <fullName evidence="2">Uncharacterized protein</fullName>
    </submittedName>
</protein>
<comment type="caution">
    <text evidence="2">The sequence shown here is derived from an EMBL/GenBank/DDBJ whole genome shotgun (WGS) entry which is preliminary data.</text>
</comment>
<dbReference type="Proteomes" id="UP001500839">
    <property type="component" value="Unassembled WGS sequence"/>
</dbReference>
<organism evidence="2 3">
    <name type="scientific">Tomitella cavernea</name>
    <dbReference type="NCBI Taxonomy" id="1387982"/>
    <lineage>
        <taxon>Bacteria</taxon>
        <taxon>Bacillati</taxon>
        <taxon>Actinomycetota</taxon>
        <taxon>Actinomycetes</taxon>
        <taxon>Mycobacteriales</taxon>
        <taxon>Tomitella</taxon>
    </lineage>
</organism>
<keyword evidence="1" id="KW-0472">Membrane</keyword>
<keyword evidence="1" id="KW-0812">Transmembrane</keyword>
<gene>
    <name evidence="2" type="ORF">GCM10023353_38060</name>
</gene>
<keyword evidence="3" id="KW-1185">Reference proteome</keyword>
<evidence type="ECO:0000313" key="3">
    <source>
        <dbReference type="Proteomes" id="UP001500839"/>
    </source>
</evidence>